<feature type="region of interest" description="Disordered" evidence="6">
    <location>
        <begin position="1"/>
        <end position="20"/>
    </location>
</feature>
<organism evidence="9 10">
    <name type="scientific">Halorussus caseinilyticus</name>
    <dbReference type="NCBI Taxonomy" id="3034025"/>
    <lineage>
        <taxon>Archaea</taxon>
        <taxon>Methanobacteriati</taxon>
        <taxon>Methanobacteriota</taxon>
        <taxon>Stenosarchaea group</taxon>
        <taxon>Halobacteria</taxon>
        <taxon>Halobacteriales</taxon>
        <taxon>Haladaptataceae</taxon>
        <taxon>Halorussus</taxon>
    </lineage>
</organism>
<dbReference type="InterPro" id="IPR036097">
    <property type="entry name" value="HisK_dim/P_sf"/>
</dbReference>
<dbReference type="InterPro" id="IPR000014">
    <property type="entry name" value="PAS"/>
</dbReference>
<dbReference type="EC" id="2.7.13.3" evidence="2"/>
<dbReference type="InterPro" id="IPR052162">
    <property type="entry name" value="Sensor_kinase/Photoreceptor"/>
</dbReference>
<dbReference type="InterPro" id="IPR035965">
    <property type="entry name" value="PAS-like_dom_sf"/>
</dbReference>
<comment type="catalytic activity">
    <reaction evidence="1">
        <text>ATP + protein L-histidine = ADP + protein N-phospho-L-histidine.</text>
        <dbReference type="EC" id="2.7.13.3"/>
    </reaction>
</comment>
<dbReference type="InterPro" id="IPR003594">
    <property type="entry name" value="HATPase_dom"/>
</dbReference>
<evidence type="ECO:0000256" key="6">
    <source>
        <dbReference type="SAM" id="MobiDB-lite"/>
    </source>
</evidence>
<dbReference type="PANTHER" id="PTHR43304:SF1">
    <property type="entry name" value="PAC DOMAIN-CONTAINING PROTEIN"/>
    <property type="match status" value="1"/>
</dbReference>
<accession>A0ABD5WX11</accession>
<evidence type="ECO:0000256" key="5">
    <source>
        <dbReference type="ARBA" id="ARBA00022777"/>
    </source>
</evidence>
<feature type="domain" description="PAS" evidence="8">
    <location>
        <begin position="78"/>
        <end position="148"/>
    </location>
</feature>
<evidence type="ECO:0000256" key="3">
    <source>
        <dbReference type="ARBA" id="ARBA00022553"/>
    </source>
</evidence>
<feature type="compositionally biased region" description="Basic and acidic residues" evidence="6">
    <location>
        <begin position="1"/>
        <end position="11"/>
    </location>
</feature>
<feature type="domain" description="Histidine kinase" evidence="7">
    <location>
        <begin position="215"/>
        <end position="428"/>
    </location>
</feature>
<proteinExistence type="predicted"/>
<dbReference type="PRINTS" id="PR00344">
    <property type="entry name" value="BCTRLSENSOR"/>
</dbReference>
<evidence type="ECO:0000259" key="8">
    <source>
        <dbReference type="PROSITE" id="PS50112"/>
    </source>
</evidence>
<reference evidence="9 10" key="1">
    <citation type="journal article" date="2019" name="Int. J. Syst. Evol. Microbiol.">
        <title>The Global Catalogue of Microorganisms (GCM) 10K type strain sequencing project: providing services to taxonomists for standard genome sequencing and annotation.</title>
        <authorList>
            <consortium name="The Broad Institute Genomics Platform"/>
            <consortium name="The Broad Institute Genome Sequencing Center for Infectious Disease"/>
            <person name="Wu L."/>
            <person name="Ma J."/>
        </authorList>
    </citation>
    <scope>NUCLEOTIDE SEQUENCE [LARGE SCALE GENOMIC DNA]</scope>
    <source>
        <strain evidence="9 10">DT72</strain>
    </source>
</reference>
<protein>
    <recommendedName>
        <fullName evidence="2">histidine kinase</fullName>
        <ecNumber evidence="2">2.7.13.3</ecNumber>
    </recommendedName>
</protein>
<comment type="caution">
    <text evidence="9">The sequence shown here is derived from an EMBL/GenBank/DDBJ whole genome shotgun (WGS) entry which is preliminary data.</text>
</comment>
<dbReference type="AlphaFoldDB" id="A0ABD5WX11"/>
<dbReference type="Pfam" id="PF02518">
    <property type="entry name" value="HATPase_c"/>
    <property type="match status" value="1"/>
</dbReference>
<dbReference type="SUPFAM" id="SSF52172">
    <property type="entry name" value="CheY-like"/>
    <property type="match status" value="1"/>
</dbReference>
<dbReference type="SMART" id="SM00387">
    <property type="entry name" value="HATPase_c"/>
    <property type="match status" value="1"/>
</dbReference>
<dbReference type="FunFam" id="3.30.565.10:FF:000006">
    <property type="entry name" value="Sensor histidine kinase WalK"/>
    <property type="match status" value="1"/>
</dbReference>
<keyword evidence="9" id="KW-0547">Nucleotide-binding</keyword>
<keyword evidence="5" id="KW-0418">Kinase</keyword>
<evidence type="ECO:0000256" key="1">
    <source>
        <dbReference type="ARBA" id="ARBA00000085"/>
    </source>
</evidence>
<dbReference type="InterPro" id="IPR013656">
    <property type="entry name" value="PAS_4"/>
</dbReference>
<gene>
    <name evidence="9" type="ORF">ACFQJ6_22235</name>
</gene>
<keyword evidence="3" id="KW-0597">Phosphoprotein</keyword>
<dbReference type="SUPFAM" id="SSF55874">
    <property type="entry name" value="ATPase domain of HSP90 chaperone/DNA topoisomerase II/histidine kinase"/>
    <property type="match status" value="1"/>
</dbReference>
<dbReference type="Pfam" id="PF00512">
    <property type="entry name" value="HisKA"/>
    <property type="match status" value="1"/>
</dbReference>
<dbReference type="GO" id="GO:0005524">
    <property type="term" value="F:ATP binding"/>
    <property type="evidence" value="ECO:0007669"/>
    <property type="project" value="UniProtKB-KW"/>
</dbReference>
<dbReference type="InterPro" id="IPR004358">
    <property type="entry name" value="Sig_transdc_His_kin-like_C"/>
</dbReference>
<dbReference type="PROSITE" id="PS50112">
    <property type="entry name" value="PAS"/>
    <property type="match status" value="1"/>
</dbReference>
<keyword evidence="4" id="KW-0808">Transferase</keyword>
<keyword evidence="10" id="KW-1185">Reference proteome</keyword>
<dbReference type="SUPFAM" id="SSF55785">
    <property type="entry name" value="PYP-like sensor domain (PAS domain)"/>
    <property type="match status" value="1"/>
</dbReference>
<evidence type="ECO:0000259" key="7">
    <source>
        <dbReference type="PROSITE" id="PS50109"/>
    </source>
</evidence>
<dbReference type="SMART" id="SM00091">
    <property type="entry name" value="PAS"/>
    <property type="match status" value="1"/>
</dbReference>
<dbReference type="PANTHER" id="PTHR43304">
    <property type="entry name" value="PHYTOCHROME-LIKE PROTEIN CPH1"/>
    <property type="match status" value="1"/>
</dbReference>
<dbReference type="InterPro" id="IPR011006">
    <property type="entry name" value="CheY-like_superfamily"/>
</dbReference>
<dbReference type="InterPro" id="IPR036890">
    <property type="entry name" value="HATPase_C_sf"/>
</dbReference>
<dbReference type="Gene3D" id="1.10.287.130">
    <property type="match status" value="1"/>
</dbReference>
<evidence type="ECO:0000313" key="9">
    <source>
        <dbReference type="EMBL" id="MFC7082393.1"/>
    </source>
</evidence>
<dbReference type="PROSITE" id="PS50109">
    <property type="entry name" value="HIS_KIN"/>
    <property type="match status" value="1"/>
</dbReference>
<dbReference type="NCBIfam" id="TIGR00229">
    <property type="entry name" value="sensory_box"/>
    <property type="match status" value="1"/>
</dbReference>
<dbReference type="Proteomes" id="UP001596407">
    <property type="component" value="Unassembled WGS sequence"/>
</dbReference>
<dbReference type="Gene3D" id="3.30.565.10">
    <property type="entry name" value="Histidine kinase-like ATPase, C-terminal domain"/>
    <property type="match status" value="1"/>
</dbReference>
<dbReference type="InterPro" id="IPR003661">
    <property type="entry name" value="HisK_dim/P_dom"/>
</dbReference>
<sequence>MRCDRLPDAGVRRHRVPRSGPRTRFEQPFILLTGTGSEAVASEAVAAGVTHYFQKQEGEQQFEKLANQIDNAVEQHRTERKYELLVDNSPDLIAQVNAEGEFVMTNESMADSFGVSTDMLTGKSLFDVVPDDIAEHRLEVGREVIETGETRRFEDGYQGEYFHNVFVPVDLPGERETFQVIARDITGRKEAEIELKETVEKLEESNAQLEQFAYVTSHDLQEPLRMVSSYMQLLERQYKDDLDENAQEFIEYAVDGANRMKEMINDLLQYSRVDSRGGDFEPTDFENVLEQARDNLRVAIAESDAELTHDPLPTVVCDESQMVMLLQNLVSNAIKYCDEGPPRIHVAAERDGDEVVFSVSDNGIGIPEDERDEVFRIFSRLHGKDEYSGTGIGLAMCQKILDRHDGSIRVESEVGEGSTFYFTIPTGGGNDE</sequence>
<dbReference type="GO" id="GO:0004673">
    <property type="term" value="F:protein histidine kinase activity"/>
    <property type="evidence" value="ECO:0007669"/>
    <property type="project" value="UniProtKB-EC"/>
</dbReference>
<evidence type="ECO:0000256" key="2">
    <source>
        <dbReference type="ARBA" id="ARBA00012438"/>
    </source>
</evidence>
<dbReference type="SUPFAM" id="SSF47384">
    <property type="entry name" value="Homodimeric domain of signal transducing histidine kinase"/>
    <property type="match status" value="1"/>
</dbReference>
<dbReference type="RefSeq" id="WP_382210442.1">
    <property type="nucleotide sequence ID" value="NZ_JBHSZH010000005.1"/>
</dbReference>
<dbReference type="EMBL" id="JBHSZH010000005">
    <property type="protein sequence ID" value="MFC7082393.1"/>
    <property type="molecule type" value="Genomic_DNA"/>
</dbReference>
<dbReference type="InterPro" id="IPR005467">
    <property type="entry name" value="His_kinase_dom"/>
</dbReference>
<dbReference type="SMART" id="SM00388">
    <property type="entry name" value="HisKA"/>
    <property type="match status" value="1"/>
</dbReference>
<name>A0ABD5WX11_9EURY</name>
<dbReference type="CDD" id="cd00130">
    <property type="entry name" value="PAS"/>
    <property type="match status" value="1"/>
</dbReference>
<dbReference type="Pfam" id="PF08448">
    <property type="entry name" value="PAS_4"/>
    <property type="match status" value="1"/>
</dbReference>
<keyword evidence="9" id="KW-0067">ATP-binding</keyword>
<evidence type="ECO:0000313" key="10">
    <source>
        <dbReference type="Proteomes" id="UP001596407"/>
    </source>
</evidence>
<dbReference type="Gene3D" id="3.30.450.20">
    <property type="entry name" value="PAS domain"/>
    <property type="match status" value="1"/>
</dbReference>
<dbReference type="CDD" id="cd00082">
    <property type="entry name" value="HisKA"/>
    <property type="match status" value="1"/>
</dbReference>
<evidence type="ECO:0000256" key="4">
    <source>
        <dbReference type="ARBA" id="ARBA00022679"/>
    </source>
</evidence>